<comment type="caution">
    <text evidence="3">The sequence shown here is derived from an EMBL/GenBank/DDBJ whole genome shotgun (WGS) entry which is preliminary data.</text>
</comment>
<sequence length="146" mass="15940">MRTVRLFLILLVALLGLPTLAGAQSVSSGDITVHYSAIPTTTLTPAVARQYGITRSASRALVNIAVRKGKPGADVAVPSRVTATVTNLNGQRQEMTLREVKEGDAVYYLGETRINGNETLTFEIEVRPQGRSEPIRASFRQEFFVH</sequence>
<reference evidence="3 4" key="1">
    <citation type="submission" date="2013-09" db="EMBL/GenBank/DDBJ databases">
        <title>Genome sequencing of Arenimonas oryziterrae.</title>
        <authorList>
            <person name="Chen F."/>
            <person name="Wang G."/>
        </authorList>
    </citation>
    <scope>NUCLEOTIDE SEQUENCE [LARGE SCALE GENOMIC DNA]</scope>
    <source>
        <strain evidence="3 4">YC6267</strain>
    </source>
</reference>
<gene>
    <name evidence="3" type="ORF">N789_09135</name>
</gene>
<evidence type="ECO:0000313" key="4">
    <source>
        <dbReference type="Proteomes" id="UP000029385"/>
    </source>
</evidence>
<feature type="signal peptide" evidence="1">
    <location>
        <begin position="1"/>
        <end position="23"/>
    </location>
</feature>
<keyword evidence="1" id="KW-0732">Signal</keyword>
<dbReference type="Proteomes" id="UP000029385">
    <property type="component" value="Unassembled WGS sequence"/>
</dbReference>
<dbReference type="AlphaFoldDB" id="A0A091ATD1"/>
<dbReference type="RefSeq" id="WP_022968296.1">
    <property type="nucleotide sequence ID" value="NZ_ATVD01000001.1"/>
</dbReference>
<dbReference type="Gene3D" id="2.60.40.3340">
    <property type="entry name" value="Domain of unknown function DUF4426"/>
    <property type="match status" value="1"/>
</dbReference>
<feature type="chain" id="PRO_5001870524" description="DUF4426 domain-containing protein" evidence="1">
    <location>
        <begin position="24"/>
        <end position="146"/>
    </location>
</feature>
<keyword evidence="4" id="KW-1185">Reference proteome</keyword>
<dbReference type="OrthoDB" id="7062037at2"/>
<proteinExistence type="predicted"/>
<dbReference type="eggNOG" id="ENOG503303T">
    <property type="taxonomic scope" value="Bacteria"/>
</dbReference>
<accession>A0A091ATD1</accession>
<dbReference type="STRING" id="1121015.GCA_000420545_00642"/>
<evidence type="ECO:0000259" key="2">
    <source>
        <dbReference type="Pfam" id="PF14467"/>
    </source>
</evidence>
<name>A0A091ATD1_9GAMM</name>
<protein>
    <recommendedName>
        <fullName evidence="2">DUF4426 domain-containing protein</fullName>
    </recommendedName>
</protein>
<dbReference type="InterPro" id="IPR025218">
    <property type="entry name" value="DUF4426"/>
</dbReference>
<evidence type="ECO:0000256" key="1">
    <source>
        <dbReference type="SAM" id="SignalP"/>
    </source>
</evidence>
<evidence type="ECO:0000313" key="3">
    <source>
        <dbReference type="EMBL" id="KFN43428.1"/>
    </source>
</evidence>
<feature type="domain" description="DUF4426" evidence="2">
    <location>
        <begin position="28"/>
        <end position="145"/>
    </location>
</feature>
<dbReference type="Pfam" id="PF14467">
    <property type="entry name" value="DUF4426"/>
    <property type="match status" value="1"/>
</dbReference>
<dbReference type="PATRIC" id="fig|1121015.4.peg.1318"/>
<dbReference type="EMBL" id="AVCI01000005">
    <property type="protein sequence ID" value="KFN43428.1"/>
    <property type="molecule type" value="Genomic_DNA"/>
</dbReference>
<organism evidence="3 4">
    <name type="scientific">Arenimonas oryziterrae DSM 21050 = YC6267</name>
    <dbReference type="NCBI Taxonomy" id="1121015"/>
    <lineage>
        <taxon>Bacteria</taxon>
        <taxon>Pseudomonadati</taxon>
        <taxon>Pseudomonadota</taxon>
        <taxon>Gammaproteobacteria</taxon>
        <taxon>Lysobacterales</taxon>
        <taxon>Lysobacteraceae</taxon>
        <taxon>Arenimonas</taxon>
    </lineage>
</organism>